<keyword evidence="3" id="KW-1185">Reference proteome</keyword>
<dbReference type="PANTHER" id="PTHR13586">
    <property type="entry name" value="SCD6 PROTEIN-RELATED"/>
    <property type="match status" value="1"/>
</dbReference>
<evidence type="ECO:0000313" key="3">
    <source>
        <dbReference type="Proteomes" id="UP001642260"/>
    </source>
</evidence>
<feature type="region of interest" description="Disordered" evidence="1">
    <location>
        <begin position="242"/>
        <end position="264"/>
    </location>
</feature>
<name>A0ABC8KHE9_ERUVS</name>
<accession>A0ABC8KHE9</accession>
<dbReference type="AlphaFoldDB" id="A0ABC8KHE9"/>
<dbReference type="PANTHER" id="PTHR13586:SF0">
    <property type="entry name" value="TRAILER HITCH, ISOFORM H"/>
    <property type="match status" value="1"/>
</dbReference>
<feature type="compositionally biased region" description="Polar residues" evidence="1">
    <location>
        <begin position="181"/>
        <end position="203"/>
    </location>
</feature>
<comment type="caution">
    <text evidence="2">The sequence shown here is derived from an EMBL/GenBank/DDBJ whole genome shotgun (WGS) entry which is preliminary data.</text>
</comment>
<feature type="region of interest" description="Disordered" evidence="1">
    <location>
        <begin position="177"/>
        <end position="208"/>
    </location>
</feature>
<dbReference type="Proteomes" id="UP001642260">
    <property type="component" value="Unassembled WGS sequence"/>
</dbReference>
<proteinExistence type="predicted"/>
<gene>
    <name evidence="2" type="ORF">ERUC_LOCUS24266</name>
</gene>
<dbReference type="EMBL" id="CAKOAT010248487">
    <property type="protein sequence ID" value="CAH8358510.1"/>
    <property type="molecule type" value="Genomic_DNA"/>
</dbReference>
<protein>
    <submittedName>
        <fullName evidence="2">Uncharacterized protein</fullName>
    </submittedName>
</protein>
<reference evidence="2 3" key="1">
    <citation type="submission" date="2022-03" db="EMBL/GenBank/DDBJ databases">
        <authorList>
            <person name="Macdonald S."/>
            <person name="Ahmed S."/>
            <person name="Newling K."/>
        </authorList>
    </citation>
    <scope>NUCLEOTIDE SEQUENCE [LARGE SCALE GENOMIC DNA]</scope>
</reference>
<evidence type="ECO:0000313" key="2">
    <source>
        <dbReference type="EMBL" id="CAH8358510.1"/>
    </source>
</evidence>
<evidence type="ECO:0000256" key="1">
    <source>
        <dbReference type="SAM" id="MobiDB-lite"/>
    </source>
</evidence>
<organism evidence="2 3">
    <name type="scientific">Eruca vesicaria subsp. sativa</name>
    <name type="common">Garden rocket</name>
    <name type="synonym">Eruca sativa</name>
    <dbReference type="NCBI Taxonomy" id="29727"/>
    <lineage>
        <taxon>Eukaryota</taxon>
        <taxon>Viridiplantae</taxon>
        <taxon>Streptophyta</taxon>
        <taxon>Embryophyta</taxon>
        <taxon>Tracheophyta</taxon>
        <taxon>Spermatophyta</taxon>
        <taxon>Magnoliopsida</taxon>
        <taxon>eudicotyledons</taxon>
        <taxon>Gunneridae</taxon>
        <taxon>Pentapetalae</taxon>
        <taxon>rosids</taxon>
        <taxon>malvids</taxon>
        <taxon>Brassicales</taxon>
        <taxon>Brassicaceae</taxon>
        <taxon>Brassiceae</taxon>
        <taxon>Eruca</taxon>
    </lineage>
</organism>
<feature type="compositionally biased region" description="Polar residues" evidence="1">
    <location>
        <begin position="242"/>
        <end position="256"/>
    </location>
</feature>
<sequence>MPMYQPGGNLGSWGASPQPPMYWQGFYPPPPNGLPQMHQQSLIPPPHGLTMPSSLQQPLQYPNFNAPTPTGSSNLPEPHSLLFPFSSSSQNLVPSSLPFTGLPMTLSSGLQSTMQSAPSPSLASEMAPPLFSNNAHISVPPTLPQDTNLLSFSVPFTRATDTSAGLPLSNKPSVVTGPISVPQSTSLTSAPVTGASSSVSQDQPKPLLITPGQLQQSGSAVVSLSPPSNNADKDVEVVQVSSSAGLEQSSPVTSEAQPPILPLPSSARPTQKVFDKFPKFIYLLVSPLNYIAASVVDMGKSLELSRSVMNTSHNMKLHLLMSE</sequence>